<proteinExistence type="predicted"/>
<dbReference type="EMBL" id="OZ034818">
    <property type="protein sequence ID" value="CAL1387182.1"/>
    <property type="molecule type" value="Genomic_DNA"/>
</dbReference>
<feature type="compositionally biased region" description="Low complexity" evidence="1">
    <location>
        <begin position="53"/>
        <end position="65"/>
    </location>
</feature>
<organism evidence="2 3">
    <name type="scientific">Linum trigynum</name>
    <dbReference type="NCBI Taxonomy" id="586398"/>
    <lineage>
        <taxon>Eukaryota</taxon>
        <taxon>Viridiplantae</taxon>
        <taxon>Streptophyta</taxon>
        <taxon>Embryophyta</taxon>
        <taxon>Tracheophyta</taxon>
        <taxon>Spermatophyta</taxon>
        <taxon>Magnoliopsida</taxon>
        <taxon>eudicotyledons</taxon>
        <taxon>Gunneridae</taxon>
        <taxon>Pentapetalae</taxon>
        <taxon>rosids</taxon>
        <taxon>fabids</taxon>
        <taxon>Malpighiales</taxon>
        <taxon>Linaceae</taxon>
        <taxon>Linum</taxon>
    </lineage>
</organism>
<protein>
    <submittedName>
        <fullName evidence="2">Uncharacterized protein</fullName>
    </submittedName>
</protein>
<dbReference type="AlphaFoldDB" id="A0AAV2EN89"/>
<accession>A0AAV2EN89</accession>
<evidence type="ECO:0000313" key="2">
    <source>
        <dbReference type="EMBL" id="CAL1387182.1"/>
    </source>
</evidence>
<dbReference type="Proteomes" id="UP001497516">
    <property type="component" value="Chromosome 5"/>
</dbReference>
<evidence type="ECO:0000313" key="3">
    <source>
        <dbReference type="Proteomes" id="UP001497516"/>
    </source>
</evidence>
<reference evidence="2 3" key="1">
    <citation type="submission" date="2024-04" db="EMBL/GenBank/DDBJ databases">
        <authorList>
            <person name="Fracassetti M."/>
        </authorList>
    </citation>
    <scope>NUCLEOTIDE SEQUENCE [LARGE SCALE GENOMIC DNA]</scope>
</reference>
<sequence length="116" mass="12860">MESMTSQTSLTFLSSSPLFSAFNSSSTVEGDESSWLRLKLRAVEEGREIENESSSSPLFLSDPDSQFPKSKDATSESERCFEAEDGDKWFKGVGLSGLRNYMRQLRPVGGCSWRGS</sequence>
<name>A0AAV2EN89_9ROSI</name>
<feature type="compositionally biased region" description="Basic and acidic residues" evidence="1">
    <location>
        <begin position="69"/>
        <end position="79"/>
    </location>
</feature>
<feature type="region of interest" description="Disordered" evidence="1">
    <location>
        <begin position="46"/>
        <end position="79"/>
    </location>
</feature>
<gene>
    <name evidence="2" type="ORF">LTRI10_LOCUS28180</name>
</gene>
<evidence type="ECO:0000256" key="1">
    <source>
        <dbReference type="SAM" id="MobiDB-lite"/>
    </source>
</evidence>
<keyword evidence="3" id="KW-1185">Reference proteome</keyword>